<dbReference type="AlphaFoldDB" id="A0A7R8CT60"/>
<dbReference type="EMBL" id="HG994583">
    <property type="protein sequence ID" value="CAF2923471.1"/>
    <property type="molecule type" value="Genomic_DNA"/>
</dbReference>
<feature type="coiled-coil region" evidence="1">
    <location>
        <begin position="615"/>
        <end position="649"/>
    </location>
</feature>
<feature type="region of interest" description="Disordered" evidence="2">
    <location>
        <begin position="658"/>
        <end position="689"/>
    </location>
</feature>
<evidence type="ECO:0000313" key="4">
    <source>
        <dbReference type="Proteomes" id="UP000675881"/>
    </source>
</evidence>
<name>A0A7R8CT60_LEPSM</name>
<feature type="compositionally biased region" description="Basic and acidic residues" evidence="2">
    <location>
        <begin position="456"/>
        <end position="467"/>
    </location>
</feature>
<feature type="region of interest" description="Disordered" evidence="2">
    <location>
        <begin position="445"/>
        <end position="533"/>
    </location>
</feature>
<gene>
    <name evidence="3" type="ORF">LSAA_8996</name>
</gene>
<dbReference type="InterPro" id="IPR039762">
    <property type="entry name" value="Nmd2/UPF2"/>
</dbReference>
<dbReference type="InterPro" id="IPR016024">
    <property type="entry name" value="ARM-type_fold"/>
</dbReference>
<dbReference type="PANTHER" id="PTHR12839:SF7">
    <property type="entry name" value="REGULATOR OF NONSENSE TRANSCRIPTS 2"/>
    <property type="match status" value="1"/>
</dbReference>
<feature type="compositionally biased region" description="Acidic residues" evidence="2">
    <location>
        <begin position="471"/>
        <end position="487"/>
    </location>
</feature>
<dbReference type="GO" id="GO:0000184">
    <property type="term" value="P:nuclear-transcribed mRNA catabolic process, nonsense-mediated decay"/>
    <property type="evidence" value="ECO:0007669"/>
    <property type="project" value="InterPro"/>
</dbReference>
<dbReference type="SUPFAM" id="SSF48371">
    <property type="entry name" value="ARM repeat"/>
    <property type="match status" value="2"/>
</dbReference>
<dbReference type="GO" id="GO:0035145">
    <property type="term" value="C:exon-exon junction complex"/>
    <property type="evidence" value="ECO:0007669"/>
    <property type="project" value="TreeGrafter"/>
</dbReference>
<evidence type="ECO:0000256" key="2">
    <source>
        <dbReference type="SAM" id="MobiDB-lite"/>
    </source>
</evidence>
<organism evidence="3 4">
    <name type="scientific">Lepeophtheirus salmonis</name>
    <name type="common">Salmon louse</name>
    <name type="synonym">Caligus salmonis</name>
    <dbReference type="NCBI Taxonomy" id="72036"/>
    <lineage>
        <taxon>Eukaryota</taxon>
        <taxon>Metazoa</taxon>
        <taxon>Ecdysozoa</taxon>
        <taxon>Arthropoda</taxon>
        <taxon>Crustacea</taxon>
        <taxon>Multicrustacea</taxon>
        <taxon>Hexanauplia</taxon>
        <taxon>Copepoda</taxon>
        <taxon>Siphonostomatoida</taxon>
        <taxon>Caligidae</taxon>
        <taxon>Lepeophtheirus</taxon>
    </lineage>
</organism>
<evidence type="ECO:0000256" key="1">
    <source>
        <dbReference type="SAM" id="Coils"/>
    </source>
</evidence>
<evidence type="ECO:0000313" key="3">
    <source>
        <dbReference type="EMBL" id="CAF2923471.1"/>
    </source>
</evidence>
<sequence length="689" mass="80409">MIYGKMKTLVVFYEDLMDLKSLIPAILYKDSSSANVEAPKDVIEDVEDDISAIDEIEVEAPVEIEEEPDEDANIPTCINREMIDNAAVEFCMSLNTKKNRLKLVKTLFGVHRNRQDLFPFYARLVATLSPCMPEVSIGLGQYLKQEFRWQLRKKDQMKIESKLKVVRFIGELVKFKMFPKSVMSSDSRYSMMIENAFYTVCPPENTASNTQVKLPPLHAYIRKLIFNDFNETNASRILKQIRKINWNSEEEADYAIQCLSQVWNLKFYNIRNFAGLLAGLVSYHDWIAPRIIDGVLENIRVGMEINDSKYNQRRLAVITFLDPPDHMFRIRLVCTLLDTCGPYFTSLSSKKKLDYFFSYFQRYYWKKRSYYEDDLAFPFFIKNLIIETLPSVRPDTKLYQNYEEACAAVDKIEKDMVNFVKEKAPDFAKEYLGVVVEETSVGPTGLVSISEEQEYEDKAKDTKHNRGENSVIDDDDLDDMIDEEEDETGSRDSQDEEEEDFSQLPEEMSQEEEDDEEDIDDEDFDDDEDNEEKFIKDEEIIPINGKPELVKCEDDDDFVNMFDRMLNENLNENRSNRVQQCNLTVPLQMKQNRFKSFDPSKPVEVEGRKNCSIFNSDLARNLQRQEEAARREKEKVKQLTLQINERQEEEDMNELIDSMPRPMVPGFLKDNNSNRRGGKFSHQKAPLTH</sequence>
<accession>A0A7R8CT60</accession>
<dbReference type="Pfam" id="PF02854">
    <property type="entry name" value="MIF4G"/>
    <property type="match status" value="3"/>
</dbReference>
<dbReference type="PANTHER" id="PTHR12839">
    <property type="entry name" value="NONSENSE-MEDIATED MRNA DECAY PROTEIN 2 UP-FRAMESHIFT SUPPRESSOR 2"/>
    <property type="match status" value="1"/>
</dbReference>
<reference evidence="3" key="1">
    <citation type="submission" date="2021-02" db="EMBL/GenBank/DDBJ databases">
        <authorList>
            <person name="Bekaert M."/>
        </authorList>
    </citation>
    <scope>NUCLEOTIDE SEQUENCE</scope>
    <source>
        <strain evidence="3">IoA-00</strain>
    </source>
</reference>
<keyword evidence="4" id="KW-1185">Reference proteome</keyword>
<keyword evidence="1" id="KW-0175">Coiled coil</keyword>
<dbReference type="OrthoDB" id="27832at2759"/>
<protein>
    <submittedName>
        <fullName evidence="3">UPF2</fullName>
    </submittedName>
</protein>
<dbReference type="InterPro" id="IPR003890">
    <property type="entry name" value="MIF4G-like_typ-3"/>
</dbReference>
<dbReference type="GO" id="GO:0005737">
    <property type="term" value="C:cytoplasm"/>
    <property type="evidence" value="ECO:0007669"/>
    <property type="project" value="TreeGrafter"/>
</dbReference>
<feature type="compositionally biased region" description="Acidic residues" evidence="2">
    <location>
        <begin position="508"/>
        <end position="531"/>
    </location>
</feature>
<dbReference type="SMART" id="SM00543">
    <property type="entry name" value="MIF4G"/>
    <property type="match status" value="1"/>
</dbReference>
<dbReference type="Gene3D" id="1.25.40.180">
    <property type="match status" value="3"/>
</dbReference>
<dbReference type="Proteomes" id="UP000675881">
    <property type="component" value="Chromosome 4"/>
</dbReference>
<dbReference type="GO" id="GO:0003723">
    <property type="term" value="F:RNA binding"/>
    <property type="evidence" value="ECO:0007669"/>
    <property type="project" value="InterPro"/>
</dbReference>
<proteinExistence type="predicted"/>